<dbReference type="SMART" id="SM00331">
    <property type="entry name" value="PP2C_SIG"/>
    <property type="match status" value="1"/>
</dbReference>
<comment type="caution">
    <text evidence="4">The sequence shown here is derived from an EMBL/GenBank/DDBJ whole genome shotgun (WGS) entry which is preliminary data.</text>
</comment>
<dbReference type="GO" id="GO:0016791">
    <property type="term" value="F:phosphatase activity"/>
    <property type="evidence" value="ECO:0007669"/>
    <property type="project" value="TreeGrafter"/>
</dbReference>
<evidence type="ECO:0000259" key="3">
    <source>
        <dbReference type="PROSITE" id="PS50110"/>
    </source>
</evidence>
<dbReference type="RefSeq" id="WP_189535906.1">
    <property type="nucleotide sequence ID" value="NZ_BMYX01000020.1"/>
</dbReference>
<gene>
    <name evidence="4" type="ORF">GCM10011289_30570</name>
</gene>
<evidence type="ECO:0000313" key="5">
    <source>
        <dbReference type="Proteomes" id="UP000645257"/>
    </source>
</evidence>
<dbReference type="SUPFAM" id="SSF81606">
    <property type="entry name" value="PP2C-like"/>
    <property type="match status" value="1"/>
</dbReference>
<sequence length="388" mass="41901">MPTPTILMVDDSETNRKLTGKLIARLGYRCTFAVNGVDALAACETERPDLILMDVSMPEMDGLEATAKLRSLFGEDWIPIIFLTSHNELSSIIAGLAAGGDDYLSKPVHFDLLCAKIKVFLRIADMKRQIGRDAARLEKYYEDNEAEQALALELLQRLSQRSSIALPHIWHRLSPAENFSGDLICRAATPSGAEHFMLADCTGHGLTAAISALPAIDGFHELVQQYLSTSLLASGINKKLNTLLPTGRFVAAALVSIDYTARTLSVWNGGIPCVLLFSANGEVREELPSFHPPLGILSEDTFDPTVKTFGWSEGDVLIMSSDGITEASNDTAAMFGVGGIKAAVRKGWPDKVGPSILDALTEHLHGAVLQDDVSLLMVRCQTSAYGTG</sequence>
<dbReference type="InterPro" id="IPR011006">
    <property type="entry name" value="CheY-like_superfamily"/>
</dbReference>
<dbReference type="AlphaFoldDB" id="A0A918UBK5"/>
<dbReference type="PANTHER" id="PTHR43156:SF2">
    <property type="entry name" value="STAGE II SPORULATION PROTEIN E"/>
    <property type="match status" value="1"/>
</dbReference>
<dbReference type="Proteomes" id="UP000645257">
    <property type="component" value="Unassembled WGS sequence"/>
</dbReference>
<feature type="domain" description="Response regulatory" evidence="3">
    <location>
        <begin position="5"/>
        <end position="121"/>
    </location>
</feature>
<dbReference type="SUPFAM" id="SSF52172">
    <property type="entry name" value="CheY-like"/>
    <property type="match status" value="1"/>
</dbReference>
<evidence type="ECO:0000256" key="1">
    <source>
        <dbReference type="ARBA" id="ARBA00022801"/>
    </source>
</evidence>
<dbReference type="Gene3D" id="3.60.40.10">
    <property type="entry name" value="PPM-type phosphatase domain"/>
    <property type="match status" value="1"/>
</dbReference>
<keyword evidence="1" id="KW-0378">Hydrolase</keyword>
<dbReference type="Gene3D" id="3.40.50.2300">
    <property type="match status" value="1"/>
</dbReference>
<dbReference type="InterPro" id="IPR052016">
    <property type="entry name" value="Bact_Sigma-Reg"/>
</dbReference>
<dbReference type="PROSITE" id="PS50110">
    <property type="entry name" value="RESPONSE_REGULATORY"/>
    <property type="match status" value="1"/>
</dbReference>
<organism evidence="4 5">
    <name type="scientific">Paludibacterium paludis</name>
    <dbReference type="NCBI Taxonomy" id="1225769"/>
    <lineage>
        <taxon>Bacteria</taxon>
        <taxon>Pseudomonadati</taxon>
        <taxon>Pseudomonadota</taxon>
        <taxon>Betaproteobacteria</taxon>
        <taxon>Neisseriales</taxon>
        <taxon>Chromobacteriaceae</taxon>
        <taxon>Paludibacterium</taxon>
    </lineage>
</organism>
<dbReference type="SMART" id="SM00448">
    <property type="entry name" value="REC"/>
    <property type="match status" value="1"/>
</dbReference>
<evidence type="ECO:0000313" key="4">
    <source>
        <dbReference type="EMBL" id="GGY24822.1"/>
    </source>
</evidence>
<evidence type="ECO:0000256" key="2">
    <source>
        <dbReference type="PROSITE-ProRule" id="PRU00169"/>
    </source>
</evidence>
<dbReference type="CDD" id="cd17546">
    <property type="entry name" value="REC_hyHK_CKI1_RcsC-like"/>
    <property type="match status" value="1"/>
</dbReference>
<keyword evidence="2" id="KW-0597">Phosphoprotein</keyword>
<reference evidence="4" key="1">
    <citation type="journal article" date="2014" name="Int. J. Syst. Evol. Microbiol.">
        <title>Complete genome sequence of Corynebacterium casei LMG S-19264T (=DSM 44701T), isolated from a smear-ripened cheese.</title>
        <authorList>
            <consortium name="US DOE Joint Genome Institute (JGI-PGF)"/>
            <person name="Walter F."/>
            <person name="Albersmeier A."/>
            <person name="Kalinowski J."/>
            <person name="Ruckert C."/>
        </authorList>
    </citation>
    <scope>NUCLEOTIDE SEQUENCE</scope>
    <source>
        <strain evidence="4">KCTC 32182</strain>
    </source>
</reference>
<protein>
    <recommendedName>
        <fullName evidence="3">Response regulatory domain-containing protein</fullName>
    </recommendedName>
</protein>
<dbReference type="EMBL" id="BMYX01000020">
    <property type="protein sequence ID" value="GGY24822.1"/>
    <property type="molecule type" value="Genomic_DNA"/>
</dbReference>
<dbReference type="InterPro" id="IPR001932">
    <property type="entry name" value="PPM-type_phosphatase-like_dom"/>
</dbReference>
<accession>A0A918UBK5</accession>
<keyword evidence="5" id="KW-1185">Reference proteome</keyword>
<dbReference type="InterPro" id="IPR036457">
    <property type="entry name" value="PPM-type-like_dom_sf"/>
</dbReference>
<dbReference type="InterPro" id="IPR001789">
    <property type="entry name" value="Sig_transdc_resp-reg_receiver"/>
</dbReference>
<name>A0A918UBK5_9NEIS</name>
<dbReference type="PANTHER" id="PTHR43156">
    <property type="entry name" value="STAGE II SPORULATION PROTEIN E-RELATED"/>
    <property type="match status" value="1"/>
</dbReference>
<dbReference type="Pfam" id="PF07228">
    <property type="entry name" value="SpoIIE"/>
    <property type="match status" value="1"/>
</dbReference>
<reference evidence="4" key="2">
    <citation type="submission" date="2020-09" db="EMBL/GenBank/DDBJ databases">
        <authorList>
            <person name="Sun Q."/>
            <person name="Kim S."/>
        </authorList>
    </citation>
    <scope>NUCLEOTIDE SEQUENCE</scope>
    <source>
        <strain evidence="4">KCTC 32182</strain>
    </source>
</reference>
<dbReference type="GO" id="GO:0000160">
    <property type="term" value="P:phosphorelay signal transduction system"/>
    <property type="evidence" value="ECO:0007669"/>
    <property type="project" value="InterPro"/>
</dbReference>
<feature type="modified residue" description="4-aspartylphosphate" evidence="2">
    <location>
        <position position="54"/>
    </location>
</feature>
<proteinExistence type="predicted"/>
<dbReference type="Pfam" id="PF00072">
    <property type="entry name" value="Response_reg"/>
    <property type="match status" value="1"/>
</dbReference>